<gene>
    <name evidence="2" type="ordered locus">stu0819</name>
</gene>
<feature type="signal peptide" evidence="1">
    <location>
        <begin position="1"/>
        <end position="18"/>
    </location>
</feature>
<dbReference type="KEGG" id="stl:stu0819"/>
<evidence type="ECO:0000256" key="1">
    <source>
        <dbReference type="SAM" id="SignalP"/>
    </source>
</evidence>
<evidence type="ECO:0000313" key="3">
    <source>
        <dbReference type="Proteomes" id="UP000001170"/>
    </source>
</evidence>
<name>Q5M4S7_STRT2</name>
<feature type="chain" id="PRO_5039307683" description="Glycosyltransferase" evidence="1">
    <location>
        <begin position="19"/>
        <end position="135"/>
    </location>
</feature>
<sequence>MKRWLLGLLALLCLVLMAACSKSAPSLEGEWQVQDALKKDYMIVFKKDKVKIGEQDYNYTVDGPKSKDDFIYYSLKVKDRGKETSYTVFFPTKSKEIALFLEPSDAKEPLKGQMLFAFNKKKKPDYYDYVKKYMK</sequence>
<evidence type="ECO:0008006" key="4">
    <source>
        <dbReference type="Google" id="ProtNLM"/>
    </source>
</evidence>
<keyword evidence="1" id="KW-0732">Signal</keyword>
<reference evidence="2 3" key="1">
    <citation type="journal article" date="2004" name="Nat. Biotechnol.">
        <title>Complete sequence and comparative genome analysis of the dairy bacterium Streptococcus thermophilus.</title>
        <authorList>
            <person name="Bolotin A."/>
            <person name="Quinquis B."/>
            <person name="Renault P."/>
            <person name="Sorokin A."/>
            <person name="Ehrlich S.D."/>
            <person name="Kulakauskas S."/>
            <person name="Lapidus A."/>
            <person name="Goltsman E."/>
            <person name="Mazur M."/>
            <person name="Pusch G.D."/>
            <person name="Fonstein M."/>
            <person name="Overbeek R."/>
            <person name="Kyprides N."/>
            <person name="Purnelle B."/>
            <person name="Prozzi D."/>
            <person name="Ngui K."/>
            <person name="Masuy D."/>
            <person name="Hancy F."/>
            <person name="Burteau S."/>
            <person name="Boutry M."/>
            <person name="Delcour J."/>
            <person name="Goffeau A."/>
            <person name="Hols P."/>
        </authorList>
    </citation>
    <scope>NUCLEOTIDE SEQUENCE [LARGE SCALE GENOMIC DNA]</scope>
    <source>
        <strain evidence="3">ATCC BAA-250 / LMG 18311</strain>
    </source>
</reference>
<accession>Q5M4S7</accession>
<keyword evidence="3" id="KW-1185">Reference proteome</keyword>
<dbReference type="PATRIC" id="fig|264199.4.peg.815"/>
<organism evidence="2 3">
    <name type="scientific">Streptococcus thermophilus (strain ATCC BAA-250 / LMG 18311)</name>
    <dbReference type="NCBI Taxonomy" id="264199"/>
    <lineage>
        <taxon>Bacteria</taxon>
        <taxon>Bacillati</taxon>
        <taxon>Bacillota</taxon>
        <taxon>Bacilli</taxon>
        <taxon>Lactobacillales</taxon>
        <taxon>Streptococcaceae</taxon>
        <taxon>Streptococcus</taxon>
    </lineage>
</organism>
<dbReference type="Proteomes" id="UP000001170">
    <property type="component" value="Chromosome"/>
</dbReference>
<evidence type="ECO:0000313" key="2">
    <source>
        <dbReference type="EMBL" id="AAV60496.1"/>
    </source>
</evidence>
<dbReference type="EMBL" id="CP000023">
    <property type="protein sequence ID" value="AAV60496.1"/>
    <property type="molecule type" value="Genomic_DNA"/>
</dbReference>
<dbReference type="HOGENOM" id="CLU_157305_0_0_9"/>
<protein>
    <recommendedName>
        <fullName evidence="4">Glycosyltransferase</fullName>
    </recommendedName>
</protein>
<dbReference type="AlphaFoldDB" id="Q5M4S7"/>
<dbReference type="STRING" id="264199.stu0819"/>
<dbReference type="RefSeq" id="WP_011225831.1">
    <property type="nucleotide sequence ID" value="NC_006448.1"/>
</dbReference>
<proteinExistence type="predicted"/>
<dbReference type="PROSITE" id="PS51257">
    <property type="entry name" value="PROKAR_LIPOPROTEIN"/>
    <property type="match status" value="1"/>
</dbReference>